<dbReference type="GeneID" id="32525180"/>
<name>A0A7W6ZZL8_9HYPH</name>
<evidence type="ECO:0000313" key="1">
    <source>
        <dbReference type="EMBL" id="MBB4571732.1"/>
    </source>
</evidence>
<sequence>MTEFRITNFKLVPPINPVTTSAIFDIEFSGGTVARGVSMLDNGTYIRLLGIEPSPEQRQEILDAALAEAKLHQR</sequence>
<organism evidence="1 2">
    <name type="scientific">Rhizobium leucaenae</name>
    <dbReference type="NCBI Taxonomy" id="29450"/>
    <lineage>
        <taxon>Bacteria</taxon>
        <taxon>Pseudomonadati</taxon>
        <taxon>Pseudomonadota</taxon>
        <taxon>Alphaproteobacteria</taxon>
        <taxon>Hyphomicrobiales</taxon>
        <taxon>Rhizobiaceae</taxon>
        <taxon>Rhizobium/Agrobacterium group</taxon>
        <taxon>Rhizobium</taxon>
    </lineage>
</organism>
<keyword evidence="2" id="KW-1185">Reference proteome</keyword>
<dbReference type="AlphaFoldDB" id="A0A7W6ZZL8"/>
<gene>
    <name evidence="1" type="ORF">GGE60_005898</name>
</gene>
<dbReference type="Proteomes" id="UP000543836">
    <property type="component" value="Unassembled WGS sequence"/>
</dbReference>
<dbReference type="EMBL" id="JACIIG010000036">
    <property type="protein sequence ID" value="MBB4571732.1"/>
    <property type="molecule type" value="Genomic_DNA"/>
</dbReference>
<accession>A0A7W6ZZL8</accession>
<reference evidence="1 2" key="1">
    <citation type="submission" date="2020-08" db="EMBL/GenBank/DDBJ databases">
        <title>Genomic Encyclopedia of Type Strains, Phase IV (KMG-V): Genome sequencing to study the core and pangenomes of soil and plant-associated prokaryotes.</title>
        <authorList>
            <person name="Whitman W."/>
        </authorList>
    </citation>
    <scope>NUCLEOTIDE SEQUENCE [LARGE SCALE GENOMIC DNA]</scope>
    <source>
        <strain evidence="1 2">SEMIA 492</strain>
    </source>
</reference>
<protein>
    <submittedName>
        <fullName evidence="1">Uncharacterized protein</fullName>
    </submittedName>
</protein>
<dbReference type="RefSeq" id="WP_028755303.1">
    <property type="nucleotide sequence ID" value="NZ_JACIIG010000036.1"/>
</dbReference>
<proteinExistence type="predicted"/>
<evidence type="ECO:0000313" key="2">
    <source>
        <dbReference type="Proteomes" id="UP000543836"/>
    </source>
</evidence>
<comment type="caution">
    <text evidence="1">The sequence shown here is derived from an EMBL/GenBank/DDBJ whole genome shotgun (WGS) entry which is preliminary data.</text>
</comment>